<dbReference type="PROSITE" id="PS51257">
    <property type="entry name" value="PROKAR_LIPOPROTEIN"/>
    <property type="match status" value="1"/>
</dbReference>
<organism evidence="1 2">
    <name type="scientific">Forsythia ovata</name>
    <dbReference type="NCBI Taxonomy" id="205694"/>
    <lineage>
        <taxon>Eukaryota</taxon>
        <taxon>Viridiplantae</taxon>
        <taxon>Streptophyta</taxon>
        <taxon>Embryophyta</taxon>
        <taxon>Tracheophyta</taxon>
        <taxon>Spermatophyta</taxon>
        <taxon>Magnoliopsida</taxon>
        <taxon>eudicotyledons</taxon>
        <taxon>Gunneridae</taxon>
        <taxon>Pentapetalae</taxon>
        <taxon>asterids</taxon>
        <taxon>lamiids</taxon>
        <taxon>Lamiales</taxon>
        <taxon>Oleaceae</taxon>
        <taxon>Forsythieae</taxon>
        <taxon>Forsythia</taxon>
    </lineage>
</organism>
<dbReference type="EMBL" id="JBFOLJ010000002">
    <property type="protein sequence ID" value="KAL2551768.1"/>
    <property type="molecule type" value="Genomic_DNA"/>
</dbReference>
<accession>A0ABD1WST8</accession>
<dbReference type="AlphaFoldDB" id="A0ABD1WST8"/>
<comment type="caution">
    <text evidence="1">The sequence shown here is derived from an EMBL/GenBank/DDBJ whole genome shotgun (WGS) entry which is preliminary data.</text>
</comment>
<name>A0ABD1WST8_9LAMI</name>
<sequence length="103" mass="10789">MKKLEKDKKSPNSKPFFFRPQAAGAAGSACSSVQQNGLGSACSPVQPNSGVLKAASALPPQNRSWTAGKRVLIVEKSRDSFEVATMFGLTLTGHHKTSGTTLG</sequence>
<proteinExistence type="predicted"/>
<protein>
    <submittedName>
        <fullName evidence="1">Uncharacterized protein</fullName>
    </submittedName>
</protein>
<keyword evidence="2" id="KW-1185">Reference proteome</keyword>
<evidence type="ECO:0000313" key="2">
    <source>
        <dbReference type="Proteomes" id="UP001604277"/>
    </source>
</evidence>
<dbReference type="Proteomes" id="UP001604277">
    <property type="component" value="Unassembled WGS sequence"/>
</dbReference>
<reference evidence="2" key="1">
    <citation type="submission" date="2024-07" db="EMBL/GenBank/DDBJ databases">
        <title>Two chromosome-level genome assemblies of Korean endemic species Abeliophyllum distichum and Forsythia ovata (Oleaceae).</title>
        <authorList>
            <person name="Jang H."/>
        </authorList>
    </citation>
    <scope>NUCLEOTIDE SEQUENCE [LARGE SCALE GENOMIC DNA]</scope>
</reference>
<gene>
    <name evidence="1" type="ORF">Fot_05387</name>
</gene>
<evidence type="ECO:0000313" key="1">
    <source>
        <dbReference type="EMBL" id="KAL2551768.1"/>
    </source>
</evidence>